<dbReference type="Gene3D" id="4.10.280.10">
    <property type="entry name" value="Helix-loop-helix DNA-binding domain"/>
    <property type="match status" value="1"/>
</dbReference>
<feature type="region of interest" description="Disordered" evidence="6">
    <location>
        <begin position="318"/>
        <end position="377"/>
    </location>
</feature>
<dbReference type="Proteomes" id="UP000078492">
    <property type="component" value="Unassembled WGS sequence"/>
</dbReference>
<evidence type="ECO:0000256" key="6">
    <source>
        <dbReference type="SAM" id="MobiDB-lite"/>
    </source>
</evidence>
<dbReference type="GO" id="GO:0004879">
    <property type="term" value="F:nuclear receptor activity"/>
    <property type="evidence" value="ECO:0007669"/>
    <property type="project" value="TreeGrafter"/>
</dbReference>
<keyword evidence="5" id="KW-0539">Nucleus</keyword>
<sequence length="445" mass="49932">MAVHKTDFNASTEATLTGIYPPDGFEDGVLLKPPQKDGVTKSNPSKRHRERLNAELDTLASLLPFEQNILSKLDRLSILRLSVSYLRTKSYFQELRDYISFEREWQTVKERVGKSPLAEEVGIIRLGRWSPCYAAISWKPGRFLGTPDPVNKTPLHVLARLTSPPVATFRSTQLFAPDKEIRLFEPFSLAPVPRFRQKADSSLTINRAAILSGSCMTRDSTSIDRKDCSPRGCFPTLKKEPRMKRSVGIREVEEGSGGSGPFANPKRRPETNSRKICLLECEEGNKTIVACLECRRDKSDVAKSRKYRFWFRGHGRTASKLGDGEGDKEGTAGTPRFYRDVSLNPRRGPARTEASARRWRGRAQHRTGGNDTPISISRNVFMPRNHLMPLMKCAGNYGVRRESFILHESSGAAAGRLMTLRDVANYSPPHLIEDEAGGSRALIMR</sequence>
<dbReference type="PANTHER" id="PTHR10649:SF12">
    <property type="entry name" value="SPINELESS, ISOFORM C"/>
    <property type="match status" value="1"/>
</dbReference>
<evidence type="ECO:0000256" key="2">
    <source>
        <dbReference type="ARBA" id="ARBA00023015"/>
    </source>
</evidence>
<reference evidence="8 9" key="1">
    <citation type="submission" date="2015-09" db="EMBL/GenBank/DDBJ databases">
        <title>Trachymyrmex cornetzi WGS genome.</title>
        <authorList>
            <person name="Nygaard S."/>
            <person name="Hu H."/>
            <person name="Boomsma J."/>
            <person name="Zhang G."/>
        </authorList>
    </citation>
    <scope>NUCLEOTIDE SEQUENCE [LARGE SCALE GENOMIC DNA]</scope>
    <source>
        <strain evidence="8">Tcor2-1</strain>
        <tissue evidence="8">Whole body</tissue>
    </source>
</reference>
<evidence type="ECO:0000256" key="4">
    <source>
        <dbReference type="ARBA" id="ARBA00023163"/>
    </source>
</evidence>
<evidence type="ECO:0000259" key="7">
    <source>
        <dbReference type="PROSITE" id="PS50888"/>
    </source>
</evidence>
<dbReference type="AlphaFoldDB" id="A0A195DFZ1"/>
<evidence type="ECO:0000313" key="8">
    <source>
        <dbReference type="EMBL" id="KYN11810.1"/>
    </source>
</evidence>
<dbReference type="EMBL" id="KQ980886">
    <property type="protein sequence ID" value="KYN11810.1"/>
    <property type="molecule type" value="Genomic_DNA"/>
</dbReference>
<keyword evidence="8" id="KW-0675">Receptor</keyword>
<dbReference type="GO" id="GO:0046983">
    <property type="term" value="F:protein dimerization activity"/>
    <property type="evidence" value="ECO:0007669"/>
    <property type="project" value="InterPro"/>
</dbReference>
<dbReference type="InterPro" id="IPR011598">
    <property type="entry name" value="bHLH_dom"/>
</dbReference>
<protein>
    <submittedName>
        <fullName evidence="8">Aryl hydrocarbon receptor repressor</fullName>
    </submittedName>
</protein>
<keyword evidence="4" id="KW-0804">Transcription</keyword>
<feature type="region of interest" description="Disordered" evidence="6">
    <location>
        <begin position="249"/>
        <end position="269"/>
    </location>
</feature>
<dbReference type="STRING" id="471704.A0A195DFZ1"/>
<evidence type="ECO:0000256" key="5">
    <source>
        <dbReference type="ARBA" id="ARBA00023242"/>
    </source>
</evidence>
<evidence type="ECO:0000256" key="1">
    <source>
        <dbReference type="ARBA" id="ARBA00004123"/>
    </source>
</evidence>
<dbReference type="SUPFAM" id="SSF47459">
    <property type="entry name" value="HLH, helix-loop-helix DNA-binding domain"/>
    <property type="match status" value="1"/>
</dbReference>
<gene>
    <name evidence="8" type="ORF">ALC57_15951</name>
</gene>
<keyword evidence="2" id="KW-0805">Transcription regulation</keyword>
<name>A0A195DFZ1_9HYME</name>
<comment type="subcellular location">
    <subcellularLocation>
        <location evidence="1">Nucleus</location>
    </subcellularLocation>
</comment>
<dbReference type="InterPro" id="IPR036638">
    <property type="entry name" value="HLH_DNA-bd_sf"/>
</dbReference>
<dbReference type="SMART" id="SM00353">
    <property type="entry name" value="HLH"/>
    <property type="match status" value="1"/>
</dbReference>
<organism evidence="8 9">
    <name type="scientific">Trachymyrmex cornetzi</name>
    <dbReference type="NCBI Taxonomy" id="471704"/>
    <lineage>
        <taxon>Eukaryota</taxon>
        <taxon>Metazoa</taxon>
        <taxon>Ecdysozoa</taxon>
        <taxon>Arthropoda</taxon>
        <taxon>Hexapoda</taxon>
        <taxon>Insecta</taxon>
        <taxon>Pterygota</taxon>
        <taxon>Neoptera</taxon>
        <taxon>Endopterygota</taxon>
        <taxon>Hymenoptera</taxon>
        <taxon>Apocrita</taxon>
        <taxon>Aculeata</taxon>
        <taxon>Formicoidea</taxon>
        <taxon>Formicidae</taxon>
        <taxon>Myrmicinae</taxon>
        <taxon>Trachymyrmex</taxon>
    </lineage>
</organism>
<dbReference type="CDD" id="cd19730">
    <property type="entry name" value="bHLH-PAS_spineless_like"/>
    <property type="match status" value="1"/>
</dbReference>
<dbReference type="Pfam" id="PF00010">
    <property type="entry name" value="HLH"/>
    <property type="match status" value="1"/>
</dbReference>
<dbReference type="GO" id="GO:0034751">
    <property type="term" value="C:aryl hydrocarbon receptor complex"/>
    <property type="evidence" value="ECO:0007669"/>
    <property type="project" value="TreeGrafter"/>
</dbReference>
<dbReference type="FunFam" id="4.10.280.10:FF:000041">
    <property type="entry name" value="aryl hydrocarbon receptor repressor"/>
    <property type="match status" value="1"/>
</dbReference>
<keyword evidence="9" id="KW-1185">Reference proteome</keyword>
<evidence type="ECO:0000313" key="9">
    <source>
        <dbReference type="Proteomes" id="UP000078492"/>
    </source>
</evidence>
<dbReference type="GO" id="GO:0000976">
    <property type="term" value="F:transcription cis-regulatory region binding"/>
    <property type="evidence" value="ECO:0007669"/>
    <property type="project" value="TreeGrafter"/>
</dbReference>
<accession>A0A195DFZ1</accession>
<dbReference type="GO" id="GO:0006805">
    <property type="term" value="P:xenobiotic metabolic process"/>
    <property type="evidence" value="ECO:0007669"/>
    <property type="project" value="InterPro"/>
</dbReference>
<dbReference type="PROSITE" id="PS50888">
    <property type="entry name" value="BHLH"/>
    <property type="match status" value="1"/>
</dbReference>
<keyword evidence="3" id="KW-0238">DNA-binding</keyword>
<dbReference type="PANTHER" id="PTHR10649">
    <property type="entry name" value="ARYL HYDROCARBON RECEPTOR"/>
    <property type="match status" value="1"/>
</dbReference>
<feature type="domain" description="BHLH" evidence="7">
    <location>
        <begin position="36"/>
        <end position="89"/>
    </location>
</feature>
<dbReference type="InterPro" id="IPR039091">
    <property type="entry name" value="AHR/AHRR"/>
</dbReference>
<dbReference type="GO" id="GO:0005634">
    <property type="term" value="C:nucleus"/>
    <property type="evidence" value="ECO:0007669"/>
    <property type="project" value="UniProtKB-SubCell"/>
</dbReference>
<proteinExistence type="predicted"/>
<evidence type="ECO:0000256" key="3">
    <source>
        <dbReference type="ARBA" id="ARBA00023125"/>
    </source>
</evidence>
<feature type="compositionally biased region" description="Polar residues" evidence="6">
    <location>
        <begin position="367"/>
        <end position="377"/>
    </location>
</feature>